<organism evidence="4 5">
    <name type="scientific">Geodia barretti</name>
    <name type="common">Barrett's horny sponge</name>
    <dbReference type="NCBI Taxonomy" id="519541"/>
    <lineage>
        <taxon>Eukaryota</taxon>
        <taxon>Metazoa</taxon>
        <taxon>Porifera</taxon>
        <taxon>Demospongiae</taxon>
        <taxon>Heteroscleromorpha</taxon>
        <taxon>Tetractinellida</taxon>
        <taxon>Astrophorina</taxon>
        <taxon>Geodiidae</taxon>
        <taxon>Geodia</taxon>
    </lineage>
</organism>
<dbReference type="InterPro" id="IPR051121">
    <property type="entry name" value="FAH"/>
</dbReference>
<evidence type="ECO:0000259" key="3">
    <source>
        <dbReference type="Pfam" id="PF01557"/>
    </source>
</evidence>
<keyword evidence="2" id="KW-0479">Metal-binding</keyword>
<dbReference type="GO" id="GO:0044281">
    <property type="term" value="P:small molecule metabolic process"/>
    <property type="evidence" value="ECO:0007669"/>
    <property type="project" value="UniProtKB-ARBA"/>
</dbReference>
<keyword evidence="5" id="KW-1185">Reference proteome</keyword>
<evidence type="ECO:0000256" key="2">
    <source>
        <dbReference type="ARBA" id="ARBA00022723"/>
    </source>
</evidence>
<proteinExistence type="inferred from homology"/>
<evidence type="ECO:0000313" key="4">
    <source>
        <dbReference type="EMBL" id="CAI8011794.1"/>
    </source>
</evidence>
<name>A0AA35RIK3_GEOBA</name>
<dbReference type="AlphaFoldDB" id="A0AA35RIK3"/>
<evidence type="ECO:0000256" key="1">
    <source>
        <dbReference type="ARBA" id="ARBA00010211"/>
    </source>
</evidence>
<dbReference type="Pfam" id="PF01557">
    <property type="entry name" value="FAA_hydrolase"/>
    <property type="match status" value="1"/>
</dbReference>
<dbReference type="GO" id="GO:0003824">
    <property type="term" value="F:catalytic activity"/>
    <property type="evidence" value="ECO:0007669"/>
    <property type="project" value="InterPro"/>
</dbReference>
<dbReference type="Gene3D" id="3.90.850.10">
    <property type="entry name" value="Fumarylacetoacetase-like, C-terminal domain"/>
    <property type="match status" value="1"/>
</dbReference>
<dbReference type="InterPro" id="IPR036663">
    <property type="entry name" value="Fumarylacetoacetase_C_sf"/>
</dbReference>
<gene>
    <name evidence="4" type="ORF">GBAR_LOCUS7563</name>
</gene>
<comment type="similarity">
    <text evidence="1">Belongs to the FAH family.</text>
</comment>
<sequence length="196" mass="21714">MRDDDTEQDIYSRVYHADRPEIFFKATPSRCVGPNGFIGIRSDSTLTATEPELAYILGGDGEIVGYTLCNDVSAWDIERDNPLYLPQSKVFYGCCALGPMFLTPSEVDDPYNLDMQCTVLRDADVIYQGEVNTSQINWKFEQLTEFLMRDNPIPLGTVVSTGTGIIVPNDLPLAAGDIVEIEIDGFGTLSNPVKQF</sequence>
<dbReference type="EMBL" id="CASHTH010001125">
    <property type="protein sequence ID" value="CAI8011794.1"/>
    <property type="molecule type" value="Genomic_DNA"/>
</dbReference>
<dbReference type="Proteomes" id="UP001174909">
    <property type="component" value="Unassembled WGS sequence"/>
</dbReference>
<dbReference type="SUPFAM" id="SSF56529">
    <property type="entry name" value="FAH"/>
    <property type="match status" value="1"/>
</dbReference>
<feature type="domain" description="Fumarylacetoacetase-like C-terminal" evidence="3">
    <location>
        <begin position="17"/>
        <end position="193"/>
    </location>
</feature>
<reference evidence="4" key="1">
    <citation type="submission" date="2023-03" db="EMBL/GenBank/DDBJ databases">
        <authorList>
            <person name="Steffen K."/>
            <person name="Cardenas P."/>
        </authorList>
    </citation>
    <scope>NUCLEOTIDE SEQUENCE</scope>
</reference>
<dbReference type="PANTHER" id="PTHR42796:SF7">
    <property type="entry name" value="2-DEHYDRO-3-DEOXY-D-ARABINONATE DEHYDRATASE"/>
    <property type="match status" value="1"/>
</dbReference>
<dbReference type="PANTHER" id="PTHR42796">
    <property type="entry name" value="FUMARYLACETOACETATE HYDROLASE DOMAIN-CONTAINING PROTEIN 2A-RELATED"/>
    <property type="match status" value="1"/>
</dbReference>
<accession>A0AA35RIK3</accession>
<evidence type="ECO:0000313" key="5">
    <source>
        <dbReference type="Proteomes" id="UP001174909"/>
    </source>
</evidence>
<dbReference type="InterPro" id="IPR011234">
    <property type="entry name" value="Fumarylacetoacetase-like_C"/>
</dbReference>
<dbReference type="GO" id="GO:0046872">
    <property type="term" value="F:metal ion binding"/>
    <property type="evidence" value="ECO:0007669"/>
    <property type="project" value="UniProtKB-KW"/>
</dbReference>
<protein>
    <submittedName>
        <fullName evidence="4">2-dehydro-3-deoxy-D-arabinonate dehydratase</fullName>
    </submittedName>
</protein>
<comment type="caution">
    <text evidence="4">The sequence shown here is derived from an EMBL/GenBank/DDBJ whole genome shotgun (WGS) entry which is preliminary data.</text>
</comment>